<name>A0ABY3MZ03_9GAMM</name>
<evidence type="ECO:0000313" key="1">
    <source>
        <dbReference type="EMBL" id="TYK66404.1"/>
    </source>
</evidence>
<organism evidence="1 2">
    <name type="scientific">Colwellia echini</name>
    <dbReference type="NCBI Taxonomy" id="1982103"/>
    <lineage>
        <taxon>Bacteria</taxon>
        <taxon>Pseudomonadati</taxon>
        <taxon>Pseudomonadota</taxon>
        <taxon>Gammaproteobacteria</taxon>
        <taxon>Alteromonadales</taxon>
        <taxon>Colwelliaceae</taxon>
        <taxon>Colwellia</taxon>
    </lineage>
</organism>
<comment type="caution">
    <text evidence="1">The sequence shown here is derived from an EMBL/GenBank/DDBJ whole genome shotgun (WGS) entry which is preliminary data.</text>
</comment>
<reference evidence="1 2" key="1">
    <citation type="submission" date="2019-08" db="EMBL/GenBank/DDBJ databases">
        <title>Microbe sample from Colwellia echini.</title>
        <authorList>
            <person name="Christiansen L."/>
            <person name="Pathiraja D."/>
            <person name="Schultz-Johansen M."/>
            <person name="Choi I.-G."/>
            <person name="Stougaard P."/>
        </authorList>
    </citation>
    <scope>NUCLEOTIDE SEQUENCE [LARGE SCALE GENOMIC DNA]</scope>
    <source>
        <strain evidence="1 2">A3</strain>
    </source>
</reference>
<proteinExistence type="predicted"/>
<gene>
    <name evidence="1" type="ORF">CWS31_005470</name>
</gene>
<dbReference type="InterPro" id="IPR045617">
    <property type="entry name" value="DUF6445"/>
</dbReference>
<protein>
    <submittedName>
        <fullName evidence="1">Uncharacterized protein</fullName>
    </submittedName>
</protein>
<sequence length="236" mass="26718">MSRSFLLLNPNANISNITFGVEKQPLLKVDSYLTDPQVLIDFAINKNQFSPSNSFYPGIRMPLPISYIQALIHNLGADIEATFGVDLKKIKTAVATFSIITTPAENLEFFQTIPHFDGLGENKLAILHYLSDMPDTGTCFYHHKALGYDYVDDSRYQGYLDYLDEQFKDRNQASDTYICDDSAEFEKIASYQCVFNRLLIYKASSLHSGLITSDYNFDPNPKTGRLTIASFIEFNP</sequence>
<dbReference type="EMBL" id="PJAI02000004">
    <property type="protein sequence ID" value="TYK66404.1"/>
    <property type="molecule type" value="Genomic_DNA"/>
</dbReference>
<dbReference type="Proteomes" id="UP000815846">
    <property type="component" value="Unassembled WGS sequence"/>
</dbReference>
<dbReference type="RefSeq" id="WP_101345171.1">
    <property type="nucleotide sequence ID" value="NZ_PJAI02000004.1"/>
</dbReference>
<accession>A0ABY3MZ03</accession>
<evidence type="ECO:0000313" key="2">
    <source>
        <dbReference type="Proteomes" id="UP000815846"/>
    </source>
</evidence>
<dbReference type="Pfam" id="PF20043">
    <property type="entry name" value="DUF6445"/>
    <property type="match status" value="1"/>
</dbReference>
<keyword evidence="2" id="KW-1185">Reference proteome</keyword>